<proteinExistence type="predicted"/>
<dbReference type="InterPro" id="IPR038559">
    <property type="entry name" value="XkdN-like_sf"/>
</dbReference>
<reference evidence="1 2" key="1">
    <citation type="journal article" date="2019" name="Nat. Med.">
        <title>A library of human gut bacterial isolates paired with longitudinal multiomics data enables mechanistic microbiome research.</title>
        <authorList>
            <person name="Poyet M."/>
            <person name="Groussin M."/>
            <person name="Gibbons S.M."/>
            <person name="Avila-Pacheco J."/>
            <person name="Jiang X."/>
            <person name="Kearney S.M."/>
            <person name="Perrotta A.R."/>
            <person name="Berdy B."/>
            <person name="Zhao S."/>
            <person name="Lieberman T.D."/>
            <person name="Swanson P.K."/>
            <person name="Smith M."/>
            <person name="Roesemann S."/>
            <person name="Alexander J.E."/>
            <person name="Rich S.A."/>
            <person name="Livny J."/>
            <person name="Vlamakis H."/>
            <person name="Clish C."/>
            <person name="Bullock K."/>
            <person name="Deik A."/>
            <person name="Scott J."/>
            <person name="Pierce K.A."/>
            <person name="Xavier R.J."/>
            <person name="Alm E.J."/>
        </authorList>
    </citation>
    <scope>NUCLEOTIDE SEQUENCE [LARGE SCALE GENOMIC DNA]</scope>
    <source>
        <strain evidence="1 2">BIOML-A2</strain>
    </source>
</reference>
<sequence>MSNLSAFMQPNVEQVKNHKYVASHRIKGEDGKPVEWEICCISADEYARIRGACIRQVPVAGKKGQYTQQLDTYTFQARVAARCTVFPDFNNAELQNSWGVAKPEELIGKLLIGGEFDDYVTEVFQHNGFKTEDELVNDAKN</sequence>
<evidence type="ECO:0000313" key="1">
    <source>
        <dbReference type="EMBL" id="MSB21443.1"/>
    </source>
</evidence>
<dbReference type="InterPro" id="IPR014986">
    <property type="entry name" value="XkdN-like"/>
</dbReference>
<evidence type="ECO:0000313" key="2">
    <source>
        <dbReference type="Proteomes" id="UP000434475"/>
    </source>
</evidence>
<dbReference type="RefSeq" id="WP_172697971.1">
    <property type="nucleotide sequence ID" value="NZ_WKPR01000022.1"/>
</dbReference>
<protein>
    <submittedName>
        <fullName evidence="1">Phage portal protein</fullName>
    </submittedName>
</protein>
<dbReference type="Pfam" id="PF08890">
    <property type="entry name" value="Phage_TAC_5"/>
    <property type="match status" value="1"/>
</dbReference>
<comment type="caution">
    <text evidence="1">The sequence shown here is derived from an EMBL/GenBank/DDBJ whole genome shotgun (WGS) entry which is preliminary data.</text>
</comment>
<accession>A0A6I2R7E7</accession>
<dbReference type="Gene3D" id="3.30.2220.30">
    <property type="match status" value="1"/>
</dbReference>
<dbReference type="AlphaFoldDB" id="A0A6I2R7E7"/>
<dbReference type="EMBL" id="WKPR01000022">
    <property type="protein sequence ID" value="MSB21443.1"/>
    <property type="molecule type" value="Genomic_DNA"/>
</dbReference>
<name>A0A6I2R7E7_FLAPL</name>
<dbReference type="Proteomes" id="UP000434475">
    <property type="component" value="Unassembled WGS sequence"/>
</dbReference>
<gene>
    <name evidence="1" type="ORF">GKE97_18265</name>
</gene>
<organism evidence="1 2">
    <name type="scientific">Flavonifractor plautii</name>
    <name type="common">Fusobacterium plautii</name>
    <dbReference type="NCBI Taxonomy" id="292800"/>
    <lineage>
        <taxon>Bacteria</taxon>
        <taxon>Bacillati</taxon>
        <taxon>Bacillota</taxon>
        <taxon>Clostridia</taxon>
        <taxon>Eubacteriales</taxon>
        <taxon>Oscillospiraceae</taxon>
        <taxon>Flavonifractor</taxon>
    </lineage>
</organism>